<organism evidence="1 2">
    <name type="scientific">Pontiella desulfatans</name>
    <dbReference type="NCBI Taxonomy" id="2750659"/>
    <lineage>
        <taxon>Bacteria</taxon>
        <taxon>Pseudomonadati</taxon>
        <taxon>Kiritimatiellota</taxon>
        <taxon>Kiritimatiellia</taxon>
        <taxon>Kiritimatiellales</taxon>
        <taxon>Pontiellaceae</taxon>
        <taxon>Pontiella</taxon>
    </lineage>
</organism>
<evidence type="ECO:0000313" key="2">
    <source>
        <dbReference type="Proteomes" id="UP000366872"/>
    </source>
</evidence>
<sequence>MKMNRREFTYLTAWGGAIGMASRTTFGAPDTKAPILVVIQLAGGNDGLNTVVPINNDHYYTARPKIAIKPSDAIAIDGATGLHPNLTGLKAIHDEGQLAIVEGVGYPNPNRSHFRSTEIWHTGSDSKTFEKHGWIGRYFDTYCKESPASIGLCIGKQNPQAFTAAMPKGVTFNDPRELRVKKAKGSDAMMMQMMGMEEDGMEATAGESIGDLGGAVGNTSGLNPLEFLENTATEASISAKQIETILKRVKPETTFPGSRFAKELQVTAQLIRGEMPTGIYYLSRGGFDTHTNQSGSHMALMKEIGDGLQAFHAEMKAAGLSNRVCVLVYSEFGRRVKENASGGTDHGVAQPVFVMGGAVRGGRYGKRPSLAPDDLVKGDIAHTTDYRSVYATLLEKHMGVDSKPVLLGKYDTLNFI</sequence>
<dbReference type="RefSeq" id="WP_136080830.1">
    <property type="nucleotide sequence ID" value="NZ_CAAHFG010000002.1"/>
</dbReference>
<dbReference type="EMBL" id="CAAHFG010000002">
    <property type="protein sequence ID" value="VGO15248.1"/>
    <property type="molecule type" value="Genomic_DNA"/>
</dbReference>
<evidence type="ECO:0008006" key="3">
    <source>
        <dbReference type="Google" id="ProtNLM"/>
    </source>
</evidence>
<dbReference type="InterPro" id="IPR010869">
    <property type="entry name" value="DUF1501"/>
</dbReference>
<dbReference type="Proteomes" id="UP000366872">
    <property type="component" value="Unassembled WGS sequence"/>
</dbReference>
<evidence type="ECO:0000313" key="1">
    <source>
        <dbReference type="EMBL" id="VGO15248.1"/>
    </source>
</evidence>
<dbReference type="PANTHER" id="PTHR43737:SF1">
    <property type="entry name" value="DUF1501 DOMAIN-CONTAINING PROTEIN"/>
    <property type="match status" value="1"/>
</dbReference>
<protein>
    <recommendedName>
        <fullName evidence="3">DUF1501 domain-containing protein</fullName>
    </recommendedName>
</protein>
<dbReference type="AlphaFoldDB" id="A0A6C2U5A5"/>
<proteinExistence type="predicted"/>
<dbReference type="PANTHER" id="PTHR43737">
    <property type="entry name" value="BLL7424 PROTEIN"/>
    <property type="match status" value="1"/>
</dbReference>
<accession>A0A6C2U5A5</accession>
<dbReference type="Pfam" id="PF07394">
    <property type="entry name" value="DUF1501"/>
    <property type="match status" value="1"/>
</dbReference>
<keyword evidence="2" id="KW-1185">Reference proteome</keyword>
<reference evidence="1 2" key="1">
    <citation type="submission" date="2019-04" db="EMBL/GenBank/DDBJ databases">
        <authorList>
            <person name="Van Vliet M D."/>
        </authorList>
    </citation>
    <scope>NUCLEOTIDE SEQUENCE [LARGE SCALE GENOMIC DNA]</scope>
    <source>
        <strain evidence="1 2">F1</strain>
    </source>
</reference>
<gene>
    <name evidence="1" type="ORF">PDESU_03830</name>
</gene>
<name>A0A6C2U5A5_PONDE</name>